<evidence type="ECO:0000313" key="5">
    <source>
        <dbReference type="Proteomes" id="UP000694257"/>
    </source>
</evidence>
<keyword evidence="5" id="KW-1185">Reference proteome</keyword>
<keyword evidence="2" id="KW-0804">Transcription</keyword>
<name>A0ABX8RIK7_NOCIO</name>
<dbReference type="Proteomes" id="UP000694257">
    <property type="component" value="Chromosome"/>
</dbReference>
<accession>A0ABX8RIK7</accession>
<dbReference type="EMBL" id="CP078145">
    <property type="protein sequence ID" value="QXN89428.1"/>
    <property type="molecule type" value="Genomic_DNA"/>
</dbReference>
<evidence type="ECO:0000256" key="1">
    <source>
        <dbReference type="ARBA" id="ARBA00023015"/>
    </source>
</evidence>
<organism evidence="4 5">
    <name type="scientific">Nocardia iowensis</name>
    <dbReference type="NCBI Taxonomy" id="204891"/>
    <lineage>
        <taxon>Bacteria</taxon>
        <taxon>Bacillati</taxon>
        <taxon>Actinomycetota</taxon>
        <taxon>Actinomycetes</taxon>
        <taxon>Mycobacteriales</taxon>
        <taxon>Nocardiaceae</taxon>
        <taxon>Nocardia</taxon>
    </lineage>
</organism>
<gene>
    <name evidence="4" type="ORF">KV110_28465</name>
</gene>
<feature type="domain" description="HTH merR-type" evidence="3">
    <location>
        <begin position="10"/>
        <end position="75"/>
    </location>
</feature>
<protein>
    <submittedName>
        <fullName evidence="4">MerR family transcriptional regulator</fullName>
    </submittedName>
</protein>
<dbReference type="InterPro" id="IPR000551">
    <property type="entry name" value="MerR-type_HTH_dom"/>
</dbReference>
<dbReference type="PANTHER" id="PTHR30204">
    <property type="entry name" value="REDOX-CYCLING DRUG-SENSING TRANSCRIPTIONAL ACTIVATOR SOXR"/>
    <property type="match status" value="1"/>
</dbReference>
<dbReference type="PANTHER" id="PTHR30204:SF69">
    <property type="entry name" value="MERR-FAMILY TRANSCRIPTIONAL REGULATOR"/>
    <property type="match status" value="1"/>
</dbReference>
<proteinExistence type="predicted"/>
<dbReference type="Pfam" id="PF13411">
    <property type="entry name" value="MerR_1"/>
    <property type="match status" value="1"/>
</dbReference>
<dbReference type="PROSITE" id="PS50937">
    <property type="entry name" value="HTH_MERR_2"/>
    <property type="match status" value="1"/>
</dbReference>
<dbReference type="RefSeq" id="WP_218470304.1">
    <property type="nucleotide sequence ID" value="NZ_BAABJN010000017.1"/>
</dbReference>
<keyword evidence="1" id="KW-0805">Transcription regulation</keyword>
<sequence>MKSSAVAKPIGTVAARFGLATHVLRHWESVGLLGPERDSAGRRRYTDDDVFRVAVILLAKDAGFSLDDIRAILTGSDRSAVLLRRREELLARIARAQASLEMVDHGLACDHADITSCPNFRAAASARLLRQ</sequence>
<reference evidence="4 5" key="1">
    <citation type="submission" date="2021-07" db="EMBL/GenBank/DDBJ databases">
        <title>Whole Genome Sequence of Nocardia Iowensis.</title>
        <authorList>
            <person name="Lamm A."/>
            <person name="Collins-Fairclough A.M."/>
            <person name="Bunk B."/>
            <person name="Sproer C."/>
        </authorList>
    </citation>
    <scope>NUCLEOTIDE SEQUENCE [LARGE SCALE GENOMIC DNA]</scope>
    <source>
        <strain evidence="4 5">NRRL 5646</strain>
    </source>
</reference>
<evidence type="ECO:0000256" key="2">
    <source>
        <dbReference type="ARBA" id="ARBA00023163"/>
    </source>
</evidence>
<dbReference type="InterPro" id="IPR047057">
    <property type="entry name" value="MerR_fam"/>
</dbReference>
<evidence type="ECO:0000259" key="3">
    <source>
        <dbReference type="PROSITE" id="PS50937"/>
    </source>
</evidence>
<dbReference type="SMART" id="SM00422">
    <property type="entry name" value="HTH_MERR"/>
    <property type="match status" value="1"/>
</dbReference>
<evidence type="ECO:0000313" key="4">
    <source>
        <dbReference type="EMBL" id="QXN89428.1"/>
    </source>
</evidence>